<feature type="domain" description="ABC transporter" evidence="8">
    <location>
        <begin position="5"/>
        <end position="255"/>
    </location>
</feature>
<dbReference type="OrthoDB" id="9815712at2"/>
<dbReference type="GO" id="GO:0005524">
    <property type="term" value="F:ATP binding"/>
    <property type="evidence" value="ECO:0007669"/>
    <property type="project" value="UniProtKB-KW"/>
</dbReference>
<dbReference type="InterPro" id="IPR003439">
    <property type="entry name" value="ABC_transporter-like_ATP-bd"/>
</dbReference>
<evidence type="ECO:0000256" key="5">
    <source>
        <dbReference type="ARBA" id="ARBA00022741"/>
    </source>
</evidence>
<comment type="subcellular location">
    <subcellularLocation>
        <location evidence="1">Cell inner membrane</location>
        <topology evidence="1">Peripheral membrane protein</topology>
    </subcellularLocation>
</comment>
<dbReference type="PROSITE" id="PS00211">
    <property type="entry name" value="ABC_TRANSPORTER_1"/>
    <property type="match status" value="1"/>
</dbReference>
<name>A0A512NJX4_9HYPH</name>
<dbReference type="Gene3D" id="3.40.50.300">
    <property type="entry name" value="P-loop containing nucleotide triphosphate hydrolases"/>
    <property type="match status" value="1"/>
</dbReference>
<dbReference type="Pfam" id="PF08352">
    <property type="entry name" value="oligo_HPY"/>
    <property type="match status" value="1"/>
</dbReference>
<evidence type="ECO:0000256" key="6">
    <source>
        <dbReference type="ARBA" id="ARBA00022840"/>
    </source>
</evidence>
<dbReference type="FunFam" id="3.40.50.300:FF:000016">
    <property type="entry name" value="Oligopeptide ABC transporter ATP-binding component"/>
    <property type="match status" value="1"/>
</dbReference>
<dbReference type="GO" id="GO:0015833">
    <property type="term" value="P:peptide transport"/>
    <property type="evidence" value="ECO:0007669"/>
    <property type="project" value="InterPro"/>
</dbReference>
<proteinExistence type="inferred from homology"/>
<dbReference type="CDD" id="cd03257">
    <property type="entry name" value="ABC_NikE_OppD_transporters"/>
    <property type="match status" value="1"/>
</dbReference>
<protein>
    <submittedName>
        <fullName evidence="9">ABC transporter ATP-binding protein</fullName>
    </submittedName>
</protein>
<dbReference type="InterPro" id="IPR027417">
    <property type="entry name" value="P-loop_NTPase"/>
</dbReference>
<sequence length="325" mass="35034">MSALLEVEDLSVEFATDDGMVSAVDGVTLSAKAGEILGIVGESGSGKSVLISAILRLVRPPGRIVSGRLRFEGNDLLALPEAELEAIRGARIALVPQTPRTSLNPLMTVGRQVERLLRLHRGMDKRAAREAAIAMLERVRIPDPKRRAGQYAHELSGGMCQRVMIAMALATEPRLLLADEPTTGLDVSIGARILELLRQLGEESGAAIILVTHDLGVVAQTCHRVAVMHAGQLSELAGVDELFERPLHPYTRALVRSIPRIDQQIALQPIAGAVPSLVNVRSGCRYVRRCPDALAACRRQRPPLIAAANGRRVACHAVEQSNVVR</sequence>
<evidence type="ECO:0000256" key="1">
    <source>
        <dbReference type="ARBA" id="ARBA00004417"/>
    </source>
</evidence>
<evidence type="ECO:0000256" key="7">
    <source>
        <dbReference type="ARBA" id="ARBA00023136"/>
    </source>
</evidence>
<keyword evidence="3" id="KW-0813">Transport</keyword>
<gene>
    <name evidence="9" type="ORF">RSO01_64190</name>
</gene>
<dbReference type="PANTHER" id="PTHR43297:SF2">
    <property type="entry name" value="DIPEPTIDE TRANSPORT ATP-BINDING PROTEIN DPPD"/>
    <property type="match status" value="1"/>
</dbReference>
<dbReference type="InterPro" id="IPR017871">
    <property type="entry name" value="ABC_transporter-like_CS"/>
</dbReference>
<dbReference type="InterPro" id="IPR013563">
    <property type="entry name" value="Oligopep_ABC_C"/>
</dbReference>
<organism evidence="9 10">
    <name type="scientific">Reyranella soli</name>
    <dbReference type="NCBI Taxonomy" id="1230389"/>
    <lineage>
        <taxon>Bacteria</taxon>
        <taxon>Pseudomonadati</taxon>
        <taxon>Pseudomonadota</taxon>
        <taxon>Alphaproteobacteria</taxon>
        <taxon>Hyphomicrobiales</taxon>
        <taxon>Reyranellaceae</taxon>
        <taxon>Reyranella</taxon>
    </lineage>
</organism>
<keyword evidence="4" id="KW-1003">Cell membrane</keyword>
<keyword evidence="10" id="KW-1185">Reference proteome</keyword>
<dbReference type="EMBL" id="BKAJ01000122">
    <property type="protein sequence ID" value="GEP59253.1"/>
    <property type="molecule type" value="Genomic_DNA"/>
</dbReference>
<dbReference type="PROSITE" id="PS50893">
    <property type="entry name" value="ABC_TRANSPORTER_2"/>
    <property type="match status" value="1"/>
</dbReference>
<dbReference type="NCBIfam" id="TIGR01727">
    <property type="entry name" value="oligo_HPY"/>
    <property type="match status" value="1"/>
</dbReference>
<dbReference type="GO" id="GO:0005886">
    <property type="term" value="C:plasma membrane"/>
    <property type="evidence" value="ECO:0007669"/>
    <property type="project" value="UniProtKB-SubCell"/>
</dbReference>
<dbReference type="SMART" id="SM00382">
    <property type="entry name" value="AAA"/>
    <property type="match status" value="1"/>
</dbReference>
<dbReference type="InterPro" id="IPR003593">
    <property type="entry name" value="AAA+_ATPase"/>
</dbReference>
<keyword evidence="7" id="KW-0472">Membrane</keyword>
<comment type="similarity">
    <text evidence="2">Belongs to the ABC transporter superfamily.</text>
</comment>
<dbReference type="GO" id="GO:0055085">
    <property type="term" value="P:transmembrane transport"/>
    <property type="evidence" value="ECO:0007669"/>
    <property type="project" value="UniProtKB-ARBA"/>
</dbReference>
<comment type="caution">
    <text evidence="9">The sequence shown here is derived from an EMBL/GenBank/DDBJ whole genome shotgun (WGS) entry which is preliminary data.</text>
</comment>
<dbReference type="SUPFAM" id="SSF52540">
    <property type="entry name" value="P-loop containing nucleoside triphosphate hydrolases"/>
    <property type="match status" value="1"/>
</dbReference>
<dbReference type="Pfam" id="PF00005">
    <property type="entry name" value="ABC_tran"/>
    <property type="match status" value="1"/>
</dbReference>
<dbReference type="InterPro" id="IPR050388">
    <property type="entry name" value="ABC_Ni/Peptide_Import"/>
</dbReference>
<dbReference type="AlphaFoldDB" id="A0A512NJX4"/>
<dbReference type="RefSeq" id="WP_147154609.1">
    <property type="nucleotide sequence ID" value="NZ_BKAJ01000122.1"/>
</dbReference>
<dbReference type="Proteomes" id="UP000321058">
    <property type="component" value="Unassembled WGS sequence"/>
</dbReference>
<reference evidence="9 10" key="1">
    <citation type="submission" date="2019-07" db="EMBL/GenBank/DDBJ databases">
        <title>Whole genome shotgun sequence of Reyranella soli NBRC 108950.</title>
        <authorList>
            <person name="Hosoyama A."/>
            <person name="Uohara A."/>
            <person name="Ohji S."/>
            <person name="Ichikawa N."/>
        </authorList>
    </citation>
    <scope>NUCLEOTIDE SEQUENCE [LARGE SCALE GENOMIC DNA]</scope>
    <source>
        <strain evidence="9 10">NBRC 108950</strain>
    </source>
</reference>
<evidence type="ECO:0000256" key="4">
    <source>
        <dbReference type="ARBA" id="ARBA00022475"/>
    </source>
</evidence>
<evidence type="ECO:0000256" key="2">
    <source>
        <dbReference type="ARBA" id="ARBA00005417"/>
    </source>
</evidence>
<dbReference type="PANTHER" id="PTHR43297">
    <property type="entry name" value="OLIGOPEPTIDE TRANSPORT ATP-BINDING PROTEIN APPD"/>
    <property type="match status" value="1"/>
</dbReference>
<evidence type="ECO:0000313" key="9">
    <source>
        <dbReference type="EMBL" id="GEP59253.1"/>
    </source>
</evidence>
<keyword evidence="6 9" id="KW-0067">ATP-binding</keyword>
<dbReference type="GO" id="GO:0016887">
    <property type="term" value="F:ATP hydrolysis activity"/>
    <property type="evidence" value="ECO:0007669"/>
    <property type="project" value="InterPro"/>
</dbReference>
<evidence type="ECO:0000313" key="10">
    <source>
        <dbReference type="Proteomes" id="UP000321058"/>
    </source>
</evidence>
<evidence type="ECO:0000256" key="3">
    <source>
        <dbReference type="ARBA" id="ARBA00022448"/>
    </source>
</evidence>
<accession>A0A512NJX4</accession>
<keyword evidence="5" id="KW-0547">Nucleotide-binding</keyword>
<evidence type="ECO:0000259" key="8">
    <source>
        <dbReference type="PROSITE" id="PS50893"/>
    </source>
</evidence>